<evidence type="ECO:0000256" key="2">
    <source>
        <dbReference type="ARBA" id="ARBA00022801"/>
    </source>
</evidence>
<dbReference type="GO" id="GO:0016787">
    <property type="term" value="F:hydrolase activity"/>
    <property type="evidence" value="ECO:0007669"/>
    <property type="project" value="UniProtKB-KW"/>
</dbReference>
<dbReference type="GO" id="GO:0004521">
    <property type="term" value="F:RNA endonuclease activity"/>
    <property type="evidence" value="ECO:0007669"/>
    <property type="project" value="InterPro"/>
</dbReference>
<evidence type="ECO:0000256" key="3">
    <source>
        <dbReference type="SAM" id="SignalP"/>
    </source>
</evidence>
<proteinExistence type="predicted"/>
<keyword evidence="5" id="KW-1185">Reference proteome</keyword>
<dbReference type="InterPro" id="IPR000026">
    <property type="entry name" value="N1-like"/>
</dbReference>
<keyword evidence="3" id="KW-0732">Signal</keyword>
<reference evidence="4" key="1">
    <citation type="submission" date="2021-01" db="EMBL/GenBank/DDBJ databases">
        <title>Whole genome shotgun sequence of Sinosporangium siamense NBRC 109515.</title>
        <authorList>
            <person name="Komaki H."/>
            <person name="Tamura T."/>
        </authorList>
    </citation>
    <scope>NUCLEOTIDE SEQUENCE</scope>
    <source>
        <strain evidence="4">NBRC 109515</strain>
    </source>
</reference>
<evidence type="ECO:0000313" key="4">
    <source>
        <dbReference type="EMBL" id="GII97459.1"/>
    </source>
</evidence>
<evidence type="ECO:0000256" key="1">
    <source>
        <dbReference type="ARBA" id="ARBA00022722"/>
    </source>
</evidence>
<keyword evidence="1" id="KW-0540">Nuclease</keyword>
<dbReference type="InterPro" id="IPR016191">
    <property type="entry name" value="Ribonuclease/ribotoxin"/>
</dbReference>
<accession>A0A919VGU6</accession>
<gene>
    <name evidence="4" type="ORF">Ssi02_76900</name>
</gene>
<evidence type="ECO:0000313" key="5">
    <source>
        <dbReference type="Proteomes" id="UP000606172"/>
    </source>
</evidence>
<name>A0A919VGU6_9ACTN</name>
<dbReference type="Gene3D" id="3.10.450.30">
    <property type="entry name" value="Microbial ribonucleases"/>
    <property type="match status" value="1"/>
</dbReference>
<dbReference type="AlphaFoldDB" id="A0A919VGU6"/>
<feature type="signal peptide" evidence="3">
    <location>
        <begin position="1"/>
        <end position="25"/>
    </location>
</feature>
<dbReference type="EMBL" id="BOOW01000060">
    <property type="protein sequence ID" value="GII97459.1"/>
    <property type="molecule type" value="Genomic_DNA"/>
</dbReference>
<keyword evidence="2" id="KW-0378">Hydrolase</keyword>
<organism evidence="4 5">
    <name type="scientific">Sinosporangium siamense</name>
    <dbReference type="NCBI Taxonomy" id="1367973"/>
    <lineage>
        <taxon>Bacteria</taxon>
        <taxon>Bacillati</taxon>
        <taxon>Actinomycetota</taxon>
        <taxon>Actinomycetes</taxon>
        <taxon>Streptosporangiales</taxon>
        <taxon>Streptosporangiaceae</taxon>
        <taxon>Sinosporangium</taxon>
    </lineage>
</organism>
<protein>
    <submittedName>
        <fullName evidence="4">Ribonuclease N1</fullName>
    </submittedName>
</protein>
<dbReference type="SUPFAM" id="SSF53933">
    <property type="entry name" value="Microbial ribonucleases"/>
    <property type="match status" value="1"/>
</dbReference>
<dbReference type="Proteomes" id="UP000606172">
    <property type="component" value="Unassembled WGS sequence"/>
</dbReference>
<dbReference type="RefSeq" id="WP_204033554.1">
    <property type="nucleotide sequence ID" value="NZ_BOOW01000060.1"/>
</dbReference>
<sequence length="131" mass="14357">MPAALRLRLAVVVAAAALAVPVGGAAPAAATVHPACTHRDCPAAYTANSGWGRLGYPTTRAWHAWPYGQANFSGGRYRNLNRQLPAGGVYYEYDVNPRRQGARRDAYRLVRDSGTGTVWFSPDHYNDFYKM</sequence>
<comment type="caution">
    <text evidence="4">The sequence shown here is derived from an EMBL/GenBank/DDBJ whole genome shotgun (WGS) entry which is preliminary data.</text>
</comment>
<dbReference type="GO" id="GO:0003723">
    <property type="term" value="F:RNA binding"/>
    <property type="evidence" value="ECO:0007669"/>
    <property type="project" value="InterPro"/>
</dbReference>
<dbReference type="Pfam" id="PF00545">
    <property type="entry name" value="Ribonuclease"/>
    <property type="match status" value="1"/>
</dbReference>
<feature type="chain" id="PRO_5039279290" evidence="3">
    <location>
        <begin position="26"/>
        <end position="131"/>
    </location>
</feature>